<proteinExistence type="predicted"/>
<sequence length="893" mass="98606">MAGYSPLKITGPSTGLVQERENFLLPDDGYPKLQNAYVWRERIKRKQGCLLLGRLRRNLATQSLGNTIATGIQFNLFTLIHRTGTITGITQANPGEVTTGANHLLENNQFVTLSGVGGMVEVNNKTYKITVTAANKFTIGVDTTTYTAYTAGGNWETDNTSLETKKTIVPGTVIITMPGPIVFTDQGNGTLTSVTPGNSGVINYISGNITLTTTAGAGTSFVTFSYYPSLPVMGIRTRELQNSLNDQTVFFDQVYAYIFNGGTNQFQEFIPGTTWNMAAEGIDGVSFFWSTNYWVSQPIIPGTTKPLFTTSNVKLFWETNNTGQFGANQDPPRITDGVTWVNFYDDSAPLTFSPWAQIGFNDIPAPIYLTNFLSMLPFRGRLVTFNTWEGISAASSANFSNRIRWSTIGNPFIPYDNGPPAKGSWRDDIRGQGGFLDIPTSEDIVSIGFVRDNLVIYCERSTWQLRYTGRSIAPFQIERVNSELGGEGPFSAVQFDTSLVGIGDKGIVECDSYKSERMDIKILDFVFEIQNANNGDVRVHGIRNFIKRLAYWTIPLSSEYDAMLPAASRLYPNIRLIYNYENDSWAAFDDTYTALGTFQPQSSRTWLTTPIPWIQCNFSWIGTQARAQPDIVGGNQQGFIEYLDQQTVNDVSLAITDIQANTTIPTVITSPNHNLKTGSVIGIRGIIASSPYDSLNDGIYGVVLGDNSNADPANKFRLMLFDPATGEFSMPQLDVPSGTYLGGGLIYIRDNFSIVSKKFNFLDEGQSIQLGYLDILMDATELGQPGAISLNVYLDYNDVEPSNTLPNNTLLNYAPPGVPDTFFNSVIPTTPSDLNNVGGTKFWQRVFCPTRANFLTLEYTFSNAQMAGEEQTKDVQIDAQILWIRRAGRMTSI</sequence>
<dbReference type="Pfam" id="PF16190">
    <property type="entry name" value="E1_FCCH"/>
    <property type="match status" value="1"/>
</dbReference>
<evidence type="ECO:0000313" key="2">
    <source>
        <dbReference type="EMBL" id="CAB4133768.1"/>
    </source>
</evidence>
<accession>A0A6J5LGE5</accession>
<dbReference type="Gene3D" id="2.40.30.180">
    <property type="entry name" value="Ubiquitin-activating enzyme E1, FCCH domain"/>
    <property type="match status" value="1"/>
</dbReference>
<organism evidence="2">
    <name type="scientific">uncultured Caudovirales phage</name>
    <dbReference type="NCBI Taxonomy" id="2100421"/>
    <lineage>
        <taxon>Viruses</taxon>
        <taxon>Duplodnaviria</taxon>
        <taxon>Heunggongvirae</taxon>
        <taxon>Uroviricota</taxon>
        <taxon>Caudoviricetes</taxon>
        <taxon>Peduoviridae</taxon>
        <taxon>Maltschvirus</taxon>
        <taxon>Maltschvirus maltsch</taxon>
    </lineage>
</organism>
<name>A0A6J5LGE5_9CAUD</name>
<evidence type="ECO:0000259" key="1">
    <source>
        <dbReference type="Pfam" id="PF16190"/>
    </source>
</evidence>
<feature type="domain" description="Ubiquitin-activating enzyme E1 FCCH" evidence="1">
    <location>
        <begin position="93"/>
        <end position="154"/>
    </location>
</feature>
<protein>
    <submittedName>
        <fullName evidence="2">Ubiquitin-activating enzyme E1, FCCH domain containing protein</fullName>
    </submittedName>
</protein>
<dbReference type="InterPro" id="IPR032418">
    <property type="entry name" value="E1_FCCH"/>
</dbReference>
<dbReference type="EMBL" id="LR796277">
    <property type="protein sequence ID" value="CAB4133768.1"/>
    <property type="molecule type" value="Genomic_DNA"/>
</dbReference>
<reference evidence="2" key="1">
    <citation type="submission" date="2020-04" db="EMBL/GenBank/DDBJ databases">
        <authorList>
            <person name="Chiriac C."/>
            <person name="Salcher M."/>
            <person name="Ghai R."/>
            <person name="Kavagutti S V."/>
        </authorList>
    </citation>
    <scope>NUCLEOTIDE SEQUENCE</scope>
</reference>
<gene>
    <name evidence="2" type="ORF">UFOVP264_12</name>
</gene>
<dbReference type="InterPro" id="IPR042302">
    <property type="entry name" value="E1_FCCH_sf"/>
</dbReference>